<dbReference type="FunFam" id="1.10.287.3700:FF:000001">
    <property type="entry name" value="PAN2-PAN3 deadenylation complex subunit PAN3"/>
    <property type="match status" value="1"/>
</dbReference>
<evidence type="ECO:0000256" key="8">
    <source>
        <dbReference type="ARBA" id="ARBA00023054"/>
    </source>
</evidence>
<reference evidence="13 14" key="1">
    <citation type="submission" date="2024-01" db="EMBL/GenBank/DDBJ databases">
        <title>The genome of the rayed Mediterranean limpet Patella caerulea (Linnaeus, 1758).</title>
        <authorList>
            <person name="Anh-Thu Weber A."/>
            <person name="Halstead-Nussloch G."/>
        </authorList>
    </citation>
    <scope>NUCLEOTIDE SEQUENCE [LARGE SCALE GENOMIC DNA]</scope>
    <source>
        <strain evidence="13">AATW-2023a</strain>
        <tissue evidence="13">Whole specimen</tissue>
    </source>
</reference>
<dbReference type="Gene3D" id="1.10.287.3700">
    <property type="match status" value="1"/>
</dbReference>
<dbReference type="Pfam" id="PF18101">
    <property type="entry name" value="Pan3_CK"/>
    <property type="match status" value="1"/>
</dbReference>
<gene>
    <name evidence="9" type="primary">PAN3</name>
    <name evidence="13" type="ORF">SNE40_016494</name>
</gene>
<dbReference type="GO" id="GO:0010606">
    <property type="term" value="P:positive regulation of cytoplasmic mRNA processing body assembly"/>
    <property type="evidence" value="ECO:0007669"/>
    <property type="project" value="UniProtKB-UniRule"/>
</dbReference>
<dbReference type="Gene3D" id="1.10.510.10">
    <property type="entry name" value="Transferase(Phosphotransferase) domain 1"/>
    <property type="match status" value="1"/>
</dbReference>
<evidence type="ECO:0000256" key="3">
    <source>
        <dbReference type="ARBA" id="ARBA00022723"/>
    </source>
</evidence>
<feature type="domain" description="Protein kinase" evidence="11">
    <location>
        <begin position="316"/>
        <end position="607"/>
    </location>
</feature>
<dbReference type="GO" id="GO:0031251">
    <property type="term" value="C:PAN complex"/>
    <property type="evidence" value="ECO:0007669"/>
    <property type="project" value="UniProtKB-UniRule"/>
</dbReference>
<dbReference type="PANTHER" id="PTHR12272:SF11">
    <property type="entry name" value="PAN2-PAN3 DEADENYLATION COMPLEX SUBUNIT PAN3"/>
    <property type="match status" value="1"/>
</dbReference>
<keyword evidence="4 9" id="KW-0547">Nucleotide-binding</keyword>
<keyword evidence="6 10" id="KW-0862">Zinc</keyword>
<evidence type="ECO:0000256" key="9">
    <source>
        <dbReference type="HAMAP-Rule" id="MF_03181"/>
    </source>
</evidence>
<comment type="caution">
    <text evidence="9">Lacks conserved residue(s) required for the propagation of feature annotation.</text>
</comment>
<evidence type="ECO:0000313" key="14">
    <source>
        <dbReference type="Proteomes" id="UP001347796"/>
    </source>
</evidence>
<dbReference type="GO" id="GO:0005524">
    <property type="term" value="F:ATP binding"/>
    <property type="evidence" value="ECO:0007669"/>
    <property type="project" value="UniProtKB-UniRule"/>
</dbReference>
<feature type="binding site" evidence="9">
    <location>
        <begin position="406"/>
        <end position="413"/>
    </location>
    <ligand>
        <name>ATP</name>
        <dbReference type="ChEBI" id="CHEBI:30616"/>
    </ligand>
</feature>
<dbReference type="PROSITE" id="PS50011">
    <property type="entry name" value="PROTEIN_KINASE_DOM"/>
    <property type="match status" value="1"/>
</dbReference>
<evidence type="ECO:0000256" key="4">
    <source>
        <dbReference type="ARBA" id="ARBA00022741"/>
    </source>
</evidence>
<dbReference type="GO" id="GO:0008270">
    <property type="term" value="F:zinc ion binding"/>
    <property type="evidence" value="ECO:0007669"/>
    <property type="project" value="UniProtKB-KW"/>
</dbReference>
<evidence type="ECO:0000256" key="6">
    <source>
        <dbReference type="ARBA" id="ARBA00022833"/>
    </source>
</evidence>
<dbReference type="PANTHER" id="PTHR12272">
    <property type="entry name" value="DEADENYLATION COMPLEX SUBUNIT PAN3"/>
    <property type="match status" value="1"/>
</dbReference>
<keyword evidence="14" id="KW-1185">Reference proteome</keyword>
<proteinExistence type="inferred from homology"/>
<dbReference type="GO" id="GO:0000932">
    <property type="term" value="C:P-body"/>
    <property type="evidence" value="ECO:0007669"/>
    <property type="project" value="UniProtKB-SubCell"/>
</dbReference>
<dbReference type="GO" id="GO:0000289">
    <property type="term" value="P:nuclear-transcribed mRNA poly(A) tail shortening"/>
    <property type="evidence" value="ECO:0007669"/>
    <property type="project" value="UniProtKB-UniRule"/>
</dbReference>
<dbReference type="PROSITE" id="PS50103">
    <property type="entry name" value="ZF_C3H1"/>
    <property type="match status" value="1"/>
</dbReference>
<evidence type="ECO:0000256" key="1">
    <source>
        <dbReference type="ARBA" id="ARBA00022490"/>
    </source>
</evidence>
<evidence type="ECO:0000256" key="2">
    <source>
        <dbReference type="ARBA" id="ARBA00022664"/>
    </source>
</evidence>
<comment type="subcellular location">
    <subcellularLocation>
        <location evidence="9">Cytoplasm</location>
        <location evidence="9">P-body</location>
    </subcellularLocation>
</comment>
<feature type="zinc finger region" description="C3H1-type" evidence="10">
    <location>
        <begin position="8"/>
        <end position="36"/>
    </location>
</feature>
<dbReference type="InterPro" id="IPR000719">
    <property type="entry name" value="Prot_kinase_dom"/>
</dbReference>
<comment type="domain">
    <text evidence="9">The pseudokinase domain, the coiled-coil (CC), and C-terminal knob domain (CK) form a structural unit (PKC) that forms an extensive high-affinity interaction surface for PAN2.</text>
</comment>
<feature type="binding site" evidence="9">
    <location>
        <begin position="498"/>
        <end position="499"/>
    </location>
    <ligand>
        <name>ATP</name>
        <dbReference type="ChEBI" id="CHEBI:30616"/>
    </ligand>
</feature>
<accession>A0AAN8JDD1</accession>
<comment type="function">
    <text evidence="9">Regulatory subunit of the poly(A)-nuclease (PAN) deadenylation complex, one of two cytoplasmic mRNA deadenylases involved in general and miRNA-mediated mRNA turnover. PAN specifically shortens poly(A) tails of RNA and the activity is stimulated by poly(A)-binding protein (PABP). PAN deadenylation is followed by rapid degradation of the shortened mRNA tails by the CCR4-NOT complex. Deadenylated mRNAs are then degraded by two alternative mechanisms, namely exosome-mediated 3'-5' exonucleolytic degradation, or deadenlyation-dependent mRNA decaping and subsequent 5'-3' exonucleolytic degradation by XRN1. PAN3 acts as a positive regulator for PAN activity, recruiting the catalytic subunit PAN2 to mRNA via its interaction with RNA and PABP, and to miRNA targets via its interaction with GW182 family proteins.</text>
</comment>
<dbReference type="AlphaFoldDB" id="A0AAN8JDD1"/>
<keyword evidence="5 10" id="KW-0863">Zinc-finger</keyword>
<dbReference type="Pfam" id="PF18345">
    <property type="entry name" value="zf_CCCH_4"/>
    <property type="match status" value="1"/>
</dbReference>
<feature type="region of interest" description="Knob domain" evidence="9">
    <location>
        <begin position="643"/>
        <end position="742"/>
    </location>
</feature>
<sequence>MTSAVPLGKKAALCRYFINTGACLYGDECQFLHPNPNSMPNSFPNTPNGVPENQGMTENLPNSGDQYFNATFCSVPNSVQEFQQFSAGRPRPRSRNSMLGSLSQNAKPFVPTTGGPVDQQGLANDFAALNLAAASLPNKVPNDYSPKSGTLSHSASTPSFSSYSMMSTASTITPTNHINHSLIYSSNVSPSPSPGISPTNSPLMLRRTASPVTPLRQTTIPQKSSSANTIQENVGGTTYFYSPEDFSPQHQGVVLPNFTMYPSIPPHIAHMKLKTNMPQFFMPDELKLQILNEHALTMAQIDQSHNPEIPSEVDNYHNIFPLEPPPANPLQKSNIFSYPTSCFKAVNTKDGLTYCLRRVHGFRLVNTKCMPLIDMWKKMYHPNIVQLREVFTTKVFSDNSIVFVFDYFPASETLMSRHFSNMPAPVNGYSSPFNGDTSTARPYSATNVSMNGGASHPGPSSGSGLLPESLIWTYVVQLSSALRAIHATGLACRSLDPTKILIYGKSRLRINCLGIADVLNFDSNQGNPMAVMQHYQQKDLYALGNIVLALACNSVMSLQRENLQNALDLVSRNYSPDLKNLILYLLTNQNRPRSINDVMPMIGARFFTQLDAAQLRGDVVYNELAKEVENGRLFRLLCKFGTINERQEFSLDQAWSETGDRYILKLFRDYLFHQVDENGTPWIDMAHIVQCLNKVDAGVPEKICLMSRDEQSVIVVSYAEIKRCFESSFSELLNAGHQAGFS</sequence>
<dbReference type="SUPFAM" id="SSF56112">
    <property type="entry name" value="Protein kinase-like (PK-like)"/>
    <property type="match status" value="1"/>
</dbReference>
<dbReference type="InterPro" id="IPR036855">
    <property type="entry name" value="Znf_CCCH_sf"/>
</dbReference>
<dbReference type="HAMAP" id="MF_03181">
    <property type="entry name" value="PAN3"/>
    <property type="match status" value="1"/>
</dbReference>
<comment type="subunit">
    <text evidence="9">Homodimer. Forms a heterotrimer with a catalytic subunit PAN2 to form the poly(A)-nuclease (PAN) deadenylation complex. Interacts (via PAM-2 motif) with poly(A)-binding protein (via PABC domain), conferring substrate specificity of the enzyme complex.</text>
</comment>
<keyword evidence="2 9" id="KW-0507">mRNA processing</keyword>
<evidence type="ECO:0000259" key="12">
    <source>
        <dbReference type="PROSITE" id="PS50103"/>
    </source>
</evidence>
<keyword evidence="7 9" id="KW-0067">ATP-binding</keyword>
<dbReference type="Gene3D" id="1.20.5.5160">
    <property type="match status" value="1"/>
</dbReference>
<dbReference type="InterPro" id="IPR011009">
    <property type="entry name" value="Kinase-like_dom_sf"/>
</dbReference>
<dbReference type="SUPFAM" id="SSF90229">
    <property type="entry name" value="CCCH zinc finger"/>
    <property type="match status" value="1"/>
</dbReference>
<dbReference type="Gene3D" id="4.10.1000.10">
    <property type="entry name" value="Zinc finger, CCCH-type"/>
    <property type="match status" value="1"/>
</dbReference>
<evidence type="ECO:0000256" key="10">
    <source>
        <dbReference type="PROSITE-ProRule" id="PRU00723"/>
    </source>
</evidence>
<dbReference type="SMART" id="SM00356">
    <property type="entry name" value="ZnF_C3H1"/>
    <property type="match status" value="1"/>
</dbReference>
<dbReference type="SMART" id="SM00220">
    <property type="entry name" value="S_TKc"/>
    <property type="match status" value="1"/>
</dbReference>
<dbReference type="GO" id="GO:0006397">
    <property type="term" value="P:mRNA processing"/>
    <property type="evidence" value="ECO:0007669"/>
    <property type="project" value="UniProtKB-KW"/>
</dbReference>
<dbReference type="Proteomes" id="UP001347796">
    <property type="component" value="Unassembled WGS sequence"/>
</dbReference>
<keyword evidence="3 10" id="KW-0479">Metal-binding</keyword>
<keyword evidence="8 9" id="KW-0175">Coiled coil</keyword>
<comment type="domain">
    <text evidence="9">Contains a pseudokinase domain. The protein kinase domain is predicted to be catalytically inactive because some of the residues important for catalytic activity are substituted and it lacks the equivalent of the binding site for a peptide substrate. However, it has retained an ATP-binding site and ATP-binding is required for mRNA degradation, stimulating the activity of the PAN2 nuclease in vitro. The nucleotide-binding site is juxtaposed to the RNase active site of PAN2 in the complex and may actually bind nucleosides of a poly(A) RNA rather than ATP, feeding the poly(A)-tail to the active site of the deadenylase and thus increasing the efficiency with which this distributive enzyme degrades oligo(A) RNAs.</text>
</comment>
<evidence type="ECO:0000259" key="11">
    <source>
        <dbReference type="PROSITE" id="PS50011"/>
    </source>
</evidence>
<comment type="caution">
    <text evidence="13">The sequence shown here is derived from an EMBL/GenBank/DDBJ whole genome shotgun (WGS) entry which is preliminary data.</text>
</comment>
<comment type="similarity">
    <text evidence="9">Belongs to the protein kinase superfamily. PAN3 family.</text>
</comment>
<evidence type="ECO:0000256" key="7">
    <source>
        <dbReference type="ARBA" id="ARBA00022840"/>
    </source>
</evidence>
<evidence type="ECO:0000313" key="13">
    <source>
        <dbReference type="EMBL" id="KAK6172940.1"/>
    </source>
</evidence>
<comment type="domain">
    <text evidence="9">The N-terminal zinc finger binds to poly(A) RNA.</text>
</comment>
<evidence type="ECO:0000256" key="5">
    <source>
        <dbReference type="ARBA" id="ARBA00022771"/>
    </source>
</evidence>
<dbReference type="GO" id="GO:0004672">
    <property type="term" value="F:protein kinase activity"/>
    <property type="evidence" value="ECO:0007669"/>
    <property type="project" value="InterPro"/>
</dbReference>
<feature type="binding site" evidence="9">
    <location>
        <position position="357"/>
    </location>
    <ligand>
        <name>ATP</name>
        <dbReference type="ChEBI" id="CHEBI:30616"/>
    </ligand>
</feature>
<dbReference type="GO" id="GO:0008143">
    <property type="term" value="F:poly(A) binding"/>
    <property type="evidence" value="ECO:0007669"/>
    <property type="project" value="TreeGrafter"/>
</dbReference>
<dbReference type="EMBL" id="JAZGQO010000011">
    <property type="protein sequence ID" value="KAK6172940.1"/>
    <property type="molecule type" value="Genomic_DNA"/>
</dbReference>
<protein>
    <recommendedName>
        <fullName evidence="9">PAN2-PAN3 deadenylation complex subunit PAN3</fullName>
    </recommendedName>
    <alternativeName>
        <fullName evidence="9">PAB1P-dependent poly(A)-specific ribonuclease</fullName>
    </alternativeName>
    <alternativeName>
        <fullName evidence="9">Poly(A)-nuclease deadenylation complex subunit 3</fullName>
        <shortName evidence="9">PAN deadenylation complex subunit 3</shortName>
    </alternativeName>
</protein>
<dbReference type="InterPro" id="IPR000571">
    <property type="entry name" value="Znf_CCCH"/>
</dbReference>
<organism evidence="13 14">
    <name type="scientific">Patella caerulea</name>
    <name type="common">Rayed Mediterranean limpet</name>
    <dbReference type="NCBI Taxonomy" id="87958"/>
    <lineage>
        <taxon>Eukaryota</taxon>
        <taxon>Metazoa</taxon>
        <taxon>Spiralia</taxon>
        <taxon>Lophotrochozoa</taxon>
        <taxon>Mollusca</taxon>
        <taxon>Gastropoda</taxon>
        <taxon>Patellogastropoda</taxon>
        <taxon>Patelloidea</taxon>
        <taxon>Patellidae</taxon>
        <taxon>Patella</taxon>
    </lineage>
</organism>
<feature type="domain" description="C3H1-type" evidence="12">
    <location>
        <begin position="8"/>
        <end position="36"/>
    </location>
</feature>
<dbReference type="InterPro" id="IPR030844">
    <property type="entry name" value="PAN3"/>
</dbReference>
<dbReference type="InterPro" id="IPR041332">
    <property type="entry name" value="Pan3_CK"/>
</dbReference>
<feature type="coiled-coil region" evidence="9">
    <location>
        <begin position="604"/>
        <end position="642"/>
    </location>
</feature>
<name>A0AAN8JDD1_PATCE</name>
<keyword evidence="1 9" id="KW-0963">Cytoplasm</keyword>